<dbReference type="RefSeq" id="WP_344300672.1">
    <property type="nucleotide sequence ID" value="NZ_BAAAQW010000010.1"/>
</dbReference>
<organism evidence="2 3">
    <name type="scientific">Sinomonas flava</name>
    <dbReference type="NCBI Taxonomy" id="496857"/>
    <lineage>
        <taxon>Bacteria</taxon>
        <taxon>Bacillati</taxon>
        <taxon>Actinomycetota</taxon>
        <taxon>Actinomycetes</taxon>
        <taxon>Micrococcales</taxon>
        <taxon>Micrococcaceae</taxon>
        <taxon>Sinomonas</taxon>
    </lineage>
</organism>
<dbReference type="Pfam" id="PF06197">
    <property type="entry name" value="DUF998"/>
    <property type="match status" value="1"/>
</dbReference>
<protein>
    <recommendedName>
        <fullName evidence="4">ABC-2 type transport system permease protein</fullName>
    </recommendedName>
</protein>
<evidence type="ECO:0008006" key="4">
    <source>
        <dbReference type="Google" id="ProtNLM"/>
    </source>
</evidence>
<feature type="transmembrane region" description="Helical" evidence="1">
    <location>
        <begin position="86"/>
        <end position="109"/>
    </location>
</feature>
<feature type="transmembrane region" description="Helical" evidence="1">
    <location>
        <begin position="203"/>
        <end position="224"/>
    </location>
</feature>
<feature type="transmembrane region" description="Helical" evidence="1">
    <location>
        <begin position="145"/>
        <end position="165"/>
    </location>
</feature>
<comment type="caution">
    <text evidence="2">The sequence shown here is derived from an EMBL/GenBank/DDBJ whole genome shotgun (WGS) entry which is preliminary data.</text>
</comment>
<proteinExistence type="predicted"/>
<gene>
    <name evidence="2" type="ORF">GCM10009849_30950</name>
</gene>
<sequence length="271" mass="28180">MAQARSRQGSGNGNRTERIRLYLGAWSAVSVLQFFAAEAATIARWAGPAPYSRRLGFISDLGQVGCGLHGTRDICSPLHALMDFSFVLQGIGMVIAALLLTSPVLRVAAEWPAVLAERRLTAALVRTTPSPASHAKVAVPRLATLAVRLLLGAAGIGVAVVGLFPQDSVEAVHLAGATAYFLGGSSALVVLGLLWLRRTAAAWPVLLLGATALTSTLVGGALQMRVPEPGTLERLMGYPVTIGIAIVGAVLAWRLGVPSRAARALARAARA</sequence>
<dbReference type="InterPro" id="IPR009339">
    <property type="entry name" value="DUF998"/>
</dbReference>
<feature type="transmembrane region" description="Helical" evidence="1">
    <location>
        <begin position="171"/>
        <end position="196"/>
    </location>
</feature>
<evidence type="ECO:0000313" key="2">
    <source>
        <dbReference type="EMBL" id="GAA2202454.1"/>
    </source>
</evidence>
<keyword evidence="1" id="KW-0812">Transmembrane</keyword>
<name>A0ABP5NSF8_9MICC</name>
<keyword evidence="1" id="KW-1133">Transmembrane helix</keyword>
<evidence type="ECO:0000256" key="1">
    <source>
        <dbReference type="SAM" id="Phobius"/>
    </source>
</evidence>
<dbReference type="Proteomes" id="UP001500432">
    <property type="component" value="Unassembled WGS sequence"/>
</dbReference>
<accession>A0ABP5NSF8</accession>
<dbReference type="EMBL" id="BAAAQW010000010">
    <property type="protein sequence ID" value="GAA2202454.1"/>
    <property type="molecule type" value="Genomic_DNA"/>
</dbReference>
<evidence type="ECO:0000313" key="3">
    <source>
        <dbReference type="Proteomes" id="UP001500432"/>
    </source>
</evidence>
<feature type="transmembrane region" description="Helical" evidence="1">
    <location>
        <begin position="21"/>
        <end position="46"/>
    </location>
</feature>
<keyword evidence="3" id="KW-1185">Reference proteome</keyword>
<keyword evidence="1" id="KW-0472">Membrane</keyword>
<reference evidence="3" key="1">
    <citation type="journal article" date="2019" name="Int. J. Syst. Evol. Microbiol.">
        <title>The Global Catalogue of Microorganisms (GCM) 10K type strain sequencing project: providing services to taxonomists for standard genome sequencing and annotation.</title>
        <authorList>
            <consortium name="The Broad Institute Genomics Platform"/>
            <consortium name="The Broad Institute Genome Sequencing Center for Infectious Disease"/>
            <person name="Wu L."/>
            <person name="Ma J."/>
        </authorList>
    </citation>
    <scope>NUCLEOTIDE SEQUENCE [LARGE SCALE GENOMIC DNA]</scope>
    <source>
        <strain evidence="3">JCM 16034</strain>
    </source>
</reference>
<feature type="transmembrane region" description="Helical" evidence="1">
    <location>
        <begin position="236"/>
        <end position="257"/>
    </location>
</feature>